<feature type="domain" description="SAM" evidence="8">
    <location>
        <begin position="608"/>
        <end position="672"/>
    </location>
</feature>
<organism evidence="9 10">
    <name type="scientific">Bursaphelenchus okinawaensis</name>
    <dbReference type="NCBI Taxonomy" id="465554"/>
    <lineage>
        <taxon>Eukaryota</taxon>
        <taxon>Metazoa</taxon>
        <taxon>Ecdysozoa</taxon>
        <taxon>Nematoda</taxon>
        <taxon>Chromadorea</taxon>
        <taxon>Rhabditida</taxon>
        <taxon>Tylenchina</taxon>
        <taxon>Tylenchomorpha</taxon>
        <taxon>Aphelenchoidea</taxon>
        <taxon>Aphelenchoididae</taxon>
        <taxon>Bursaphelenchus</taxon>
    </lineage>
</organism>
<feature type="region of interest" description="Disordered" evidence="6">
    <location>
        <begin position="367"/>
        <end position="418"/>
    </location>
</feature>
<protein>
    <recommendedName>
        <fullName evidence="11">ANK_REP_REGION domain-containing protein</fullName>
    </recommendedName>
</protein>
<dbReference type="PROSITE" id="PS50088">
    <property type="entry name" value="ANK_REPEAT"/>
    <property type="match status" value="2"/>
</dbReference>
<feature type="repeat" description="ANK" evidence="4">
    <location>
        <begin position="170"/>
        <end position="202"/>
    </location>
</feature>
<dbReference type="InterPro" id="IPR002110">
    <property type="entry name" value="Ankyrin_rpt"/>
</dbReference>
<sequence length="800" mass="88968">MLRLRKLSSSVTDLLSTSLSRKRETSDDFMAARYPLHLAVTIGNLVQVRQLVEKGISRIDDEDERGQIALHLAVLSPDTDITEYLIRNKTCVDHSDYFQCTASHLVAKYNKMDQFNLLMAAGADFTLRDRSGKSAFDVVCEFGGTPMLLKLIDNGILKKNFENDSVHTLRQHSALHLAARNGHVEVCYYLITNGFPINIRTTRGSALHEAISEKQIAVITFLLNHHIDLRISDSHGVTVVDLFAQFCDNRNKFSTELGLLLRSYPRRTYAQALVDYYDPDNPDALAFYEHQLIWVIDNNSPVFWKGVIFEEFGYSRAGVFPPELVVIVDKKGSDEMKPSDPSHIYGTSSKMTVRRIKRIEAPVVPDLPGMTEFSRRSRNFSGGSRKSTSTINMLPDLHSCHSNSPSSSRAASSCADPADLASPSFETGTLSRCEMSVPRSGTLSTFQSNNVCLPDRATSGRNSTGSTSSSQNSSGFESGKFENTAIYSTTSFSSYLNSSPLRQNNAINRQFSSTDVYATLEDNNSLDISDMVSKGVPDQEILGEWLQKLGMSQYFSAFILQGFDVSSVSKLTAEDLSALGVTDPRHRKIIHADIQNWCVVDGWPRTVTPTSSTVAWLKAIGLIQYARLFETEGYTTMDKAEELTFEDLEDMGIKKLGHIKRICLALKKLKTCRRKQEMDSSLARPTTSMTTLNYPRHPSQSSLNTNTQEEWRPKAPVSSILSENPQLPRSINGDVLDVGVEQLSLFDHNPPSPAPEPYSTLPPLPLSARLYKINSQDFTRNSTANLARSSTFCSNPSSLC</sequence>
<dbReference type="Gene3D" id="1.10.150.50">
    <property type="entry name" value="Transcription Factor, Ets-1"/>
    <property type="match status" value="2"/>
</dbReference>
<feature type="domain" description="SH3" evidence="7">
    <location>
        <begin position="265"/>
        <end position="330"/>
    </location>
</feature>
<dbReference type="InterPro" id="IPR033635">
    <property type="entry name" value="ANKS1/Caskin"/>
</dbReference>
<evidence type="ECO:0000256" key="6">
    <source>
        <dbReference type="SAM" id="MobiDB-lite"/>
    </source>
</evidence>
<evidence type="ECO:0000259" key="7">
    <source>
        <dbReference type="PROSITE" id="PS50002"/>
    </source>
</evidence>
<evidence type="ECO:0000313" key="10">
    <source>
        <dbReference type="Proteomes" id="UP000614601"/>
    </source>
</evidence>
<dbReference type="SMART" id="SM00454">
    <property type="entry name" value="SAM"/>
    <property type="match status" value="2"/>
</dbReference>
<dbReference type="AlphaFoldDB" id="A0A811KJ66"/>
<dbReference type="PROSITE" id="PS50105">
    <property type="entry name" value="SAM_DOMAIN"/>
    <property type="match status" value="2"/>
</dbReference>
<gene>
    <name evidence="9" type="ORF">BOKJ2_LOCUS6279</name>
</gene>
<keyword evidence="10" id="KW-1185">Reference proteome</keyword>
<accession>A0A811KJ66</accession>
<dbReference type="PANTHER" id="PTHR24174:SF16">
    <property type="entry name" value="CASKIN-2"/>
    <property type="match status" value="1"/>
</dbReference>
<dbReference type="Proteomes" id="UP000614601">
    <property type="component" value="Unassembled WGS sequence"/>
</dbReference>
<feature type="compositionally biased region" description="Low complexity" evidence="6">
    <location>
        <begin position="400"/>
        <end position="418"/>
    </location>
</feature>
<dbReference type="InterPro" id="IPR001660">
    <property type="entry name" value="SAM"/>
</dbReference>
<evidence type="ECO:0000256" key="4">
    <source>
        <dbReference type="PROSITE-ProRule" id="PRU00023"/>
    </source>
</evidence>
<dbReference type="Gene3D" id="1.25.40.20">
    <property type="entry name" value="Ankyrin repeat-containing domain"/>
    <property type="match status" value="2"/>
</dbReference>
<evidence type="ECO:0000313" key="9">
    <source>
        <dbReference type="EMBL" id="CAD5215810.1"/>
    </source>
</evidence>
<feature type="region of interest" description="Disordered" evidence="6">
    <location>
        <begin position="444"/>
        <end position="477"/>
    </location>
</feature>
<evidence type="ECO:0008006" key="11">
    <source>
        <dbReference type="Google" id="ProtNLM"/>
    </source>
</evidence>
<dbReference type="SUPFAM" id="SSF48403">
    <property type="entry name" value="Ankyrin repeat"/>
    <property type="match status" value="1"/>
</dbReference>
<dbReference type="Proteomes" id="UP000783686">
    <property type="component" value="Unassembled WGS sequence"/>
</dbReference>
<dbReference type="EMBL" id="CAJFDH010000003">
    <property type="protein sequence ID" value="CAD5215810.1"/>
    <property type="molecule type" value="Genomic_DNA"/>
</dbReference>
<evidence type="ECO:0000259" key="8">
    <source>
        <dbReference type="PROSITE" id="PS50105"/>
    </source>
</evidence>
<dbReference type="InterPro" id="IPR001452">
    <property type="entry name" value="SH3_domain"/>
</dbReference>
<feature type="compositionally biased region" description="Low complexity" evidence="6">
    <location>
        <begin position="459"/>
        <end position="477"/>
    </location>
</feature>
<dbReference type="SMART" id="SM00248">
    <property type="entry name" value="ANK"/>
    <property type="match status" value="6"/>
</dbReference>
<evidence type="ECO:0000256" key="3">
    <source>
        <dbReference type="ARBA" id="ARBA00023043"/>
    </source>
</evidence>
<dbReference type="InterPro" id="IPR013761">
    <property type="entry name" value="SAM/pointed_sf"/>
</dbReference>
<dbReference type="PROSITE" id="PS50297">
    <property type="entry name" value="ANK_REP_REGION"/>
    <property type="match status" value="1"/>
</dbReference>
<dbReference type="OrthoDB" id="5314041at2759"/>
<dbReference type="SUPFAM" id="SSF50044">
    <property type="entry name" value="SH3-domain"/>
    <property type="match status" value="1"/>
</dbReference>
<feature type="compositionally biased region" description="Polar residues" evidence="6">
    <location>
        <begin position="683"/>
        <end position="708"/>
    </location>
</feature>
<dbReference type="EMBL" id="CAJFCW020000003">
    <property type="protein sequence ID" value="CAG9104815.1"/>
    <property type="molecule type" value="Genomic_DNA"/>
</dbReference>
<dbReference type="PROSITE" id="PS50002">
    <property type="entry name" value="SH3"/>
    <property type="match status" value="1"/>
</dbReference>
<evidence type="ECO:0000256" key="5">
    <source>
        <dbReference type="PROSITE-ProRule" id="PRU00192"/>
    </source>
</evidence>
<dbReference type="PANTHER" id="PTHR24174">
    <property type="entry name" value="ANKYRIN REPEAT AND STERILE ALPHA MOTIF DOMAIN-CONTAINING PROTEIN 1"/>
    <property type="match status" value="1"/>
</dbReference>
<dbReference type="SUPFAM" id="SSF47769">
    <property type="entry name" value="SAM/Pointed domain"/>
    <property type="match status" value="2"/>
</dbReference>
<keyword evidence="1 5" id="KW-0728">SH3 domain</keyword>
<reference evidence="9" key="1">
    <citation type="submission" date="2020-09" db="EMBL/GenBank/DDBJ databases">
        <authorList>
            <person name="Kikuchi T."/>
        </authorList>
    </citation>
    <scope>NUCLEOTIDE SEQUENCE</scope>
    <source>
        <strain evidence="9">SH1</strain>
    </source>
</reference>
<feature type="repeat" description="ANK" evidence="4">
    <location>
        <begin position="65"/>
        <end position="97"/>
    </location>
</feature>
<keyword evidence="3 4" id="KW-0040">ANK repeat</keyword>
<feature type="region of interest" description="Disordered" evidence="6">
    <location>
        <begin position="676"/>
        <end position="710"/>
    </location>
</feature>
<dbReference type="InterPro" id="IPR036028">
    <property type="entry name" value="SH3-like_dom_sf"/>
</dbReference>
<keyword evidence="2" id="KW-0677">Repeat</keyword>
<feature type="domain" description="SAM" evidence="8">
    <location>
        <begin position="537"/>
        <end position="596"/>
    </location>
</feature>
<comment type="caution">
    <text evidence="9">The sequence shown here is derived from an EMBL/GenBank/DDBJ whole genome shotgun (WGS) entry which is preliminary data.</text>
</comment>
<name>A0A811KJ66_9BILA</name>
<proteinExistence type="predicted"/>
<dbReference type="Pfam" id="PF12796">
    <property type="entry name" value="Ank_2"/>
    <property type="match status" value="2"/>
</dbReference>
<dbReference type="Pfam" id="PF00536">
    <property type="entry name" value="SAM_1"/>
    <property type="match status" value="2"/>
</dbReference>
<dbReference type="InterPro" id="IPR036770">
    <property type="entry name" value="Ankyrin_rpt-contain_sf"/>
</dbReference>
<dbReference type="Gene3D" id="2.30.30.40">
    <property type="entry name" value="SH3 Domains"/>
    <property type="match status" value="1"/>
</dbReference>
<evidence type="ECO:0000256" key="1">
    <source>
        <dbReference type="ARBA" id="ARBA00022443"/>
    </source>
</evidence>
<evidence type="ECO:0000256" key="2">
    <source>
        <dbReference type="ARBA" id="ARBA00022737"/>
    </source>
</evidence>